<name>A0A3B0T9X1_9ZZZZ</name>
<dbReference type="EMBL" id="UOEL01000015">
    <property type="protein sequence ID" value="VAW10187.1"/>
    <property type="molecule type" value="Genomic_DNA"/>
</dbReference>
<dbReference type="SUPFAM" id="SSF51316">
    <property type="entry name" value="Mss4-like"/>
    <property type="match status" value="1"/>
</dbReference>
<dbReference type="Pfam" id="PF01641">
    <property type="entry name" value="SelR"/>
    <property type="match status" value="1"/>
</dbReference>
<dbReference type="GO" id="GO:0005737">
    <property type="term" value="C:cytoplasm"/>
    <property type="evidence" value="ECO:0007669"/>
    <property type="project" value="TreeGrafter"/>
</dbReference>
<reference evidence="3" key="1">
    <citation type="submission" date="2018-06" db="EMBL/GenBank/DDBJ databases">
        <authorList>
            <person name="Zhirakovskaya E."/>
        </authorList>
    </citation>
    <scope>NUCLEOTIDE SEQUENCE</scope>
</reference>
<organism evidence="3">
    <name type="scientific">hydrothermal vent metagenome</name>
    <dbReference type="NCBI Taxonomy" id="652676"/>
    <lineage>
        <taxon>unclassified sequences</taxon>
        <taxon>metagenomes</taxon>
        <taxon>ecological metagenomes</taxon>
    </lineage>
</organism>
<dbReference type="PANTHER" id="PTHR10173:SF57">
    <property type="entry name" value="PEPTIDE-METHIONINE (R)-S-OXIDE REDUCTASE"/>
    <property type="match status" value="1"/>
</dbReference>
<evidence type="ECO:0000313" key="3">
    <source>
        <dbReference type="EMBL" id="VAW10187.1"/>
    </source>
</evidence>
<dbReference type="EC" id="1.8.4.12" evidence="3"/>
<dbReference type="InterPro" id="IPR002579">
    <property type="entry name" value="Met_Sox_Rdtase_MsrB_dom"/>
</dbReference>
<accession>A0A3B0T9X1</accession>
<dbReference type="NCBIfam" id="TIGR00357">
    <property type="entry name" value="peptide-methionine (R)-S-oxide reductase MsrB"/>
    <property type="match status" value="1"/>
</dbReference>
<dbReference type="InterPro" id="IPR011057">
    <property type="entry name" value="Mss4-like_sf"/>
</dbReference>
<sequence>MLKNIFVILCILLTSCKGNAQQKEIAIDTEPQTEKKYEISKTETEWKSSLTDLQYQILRKVATENAFTSNLLDNKKEGVYLCAGCNTEVFKSENKFDSGTGWPSFDQEIKGNVAYDVDYKIGYKRTEEHCATCGGHLGHVFDDGPSKTTGKRHCINGAALKFIPKK</sequence>
<dbReference type="Gene3D" id="2.170.150.20">
    <property type="entry name" value="Peptide methionine sulfoxide reductase"/>
    <property type="match status" value="1"/>
</dbReference>
<evidence type="ECO:0000259" key="2">
    <source>
        <dbReference type="PROSITE" id="PS51790"/>
    </source>
</evidence>
<keyword evidence="1 3" id="KW-0560">Oxidoreductase</keyword>
<dbReference type="GO" id="GO:0006979">
    <property type="term" value="P:response to oxidative stress"/>
    <property type="evidence" value="ECO:0007669"/>
    <property type="project" value="InterPro"/>
</dbReference>
<dbReference type="GO" id="GO:0033743">
    <property type="term" value="F:peptide-methionine (R)-S-oxide reductase activity"/>
    <property type="evidence" value="ECO:0007669"/>
    <property type="project" value="UniProtKB-EC"/>
</dbReference>
<evidence type="ECO:0000256" key="1">
    <source>
        <dbReference type="ARBA" id="ARBA00023002"/>
    </source>
</evidence>
<dbReference type="PROSITE" id="PS51257">
    <property type="entry name" value="PROKAR_LIPOPROTEIN"/>
    <property type="match status" value="1"/>
</dbReference>
<dbReference type="PANTHER" id="PTHR10173">
    <property type="entry name" value="METHIONINE SULFOXIDE REDUCTASE"/>
    <property type="match status" value="1"/>
</dbReference>
<protein>
    <submittedName>
        <fullName evidence="3">Peptide-methionine (R)-S-oxide reductase MsrB</fullName>
        <ecNumber evidence="3">1.8.4.12</ecNumber>
    </submittedName>
</protein>
<dbReference type="PROSITE" id="PS51790">
    <property type="entry name" value="MSRB"/>
    <property type="match status" value="1"/>
</dbReference>
<dbReference type="AlphaFoldDB" id="A0A3B0T9X1"/>
<feature type="domain" description="MsrB" evidence="2">
    <location>
        <begin position="43"/>
        <end position="165"/>
    </location>
</feature>
<gene>
    <name evidence="3" type="ORF">MNBD_BACTEROID03-1086</name>
</gene>
<dbReference type="InterPro" id="IPR028427">
    <property type="entry name" value="Met_Sox_Rdtase_MsrB"/>
</dbReference>
<proteinExistence type="predicted"/>
<dbReference type="GO" id="GO:0030091">
    <property type="term" value="P:protein repair"/>
    <property type="evidence" value="ECO:0007669"/>
    <property type="project" value="InterPro"/>
</dbReference>